<dbReference type="GO" id="GO:0016620">
    <property type="term" value="F:oxidoreductase activity, acting on the aldehyde or oxo group of donors, NAD or NADP as acceptor"/>
    <property type="evidence" value="ECO:0007669"/>
    <property type="project" value="InterPro"/>
</dbReference>
<gene>
    <name evidence="6" type="ORF">M9978_06255</name>
</gene>
<keyword evidence="7" id="KW-1185">Reference proteome</keyword>
<organism evidence="6 7">
    <name type="scientific">Sphingomonas tagetis</name>
    <dbReference type="NCBI Taxonomy" id="2949092"/>
    <lineage>
        <taxon>Bacteria</taxon>
        <taxon>Pseudomonadati</taxon>
        <taxon>Pseudomonadota</taxon>
        <taxon>Alphaproteobacteria</taxon>
        <taxon>Sphingomonadales</taxon>
        <taxon>Sphingomonadaceae</taxon>
        <taxon>Sphingomonas</taxon>
    </lineage>
</organism>
<evidence type="ECO:0000256" key="1">
    <source>
        <dbReference type="ARBA" id="ARBA00009986"/>
    </source>
</evidence>
<dbReference type="Proteomes" id="UP001139451">
    <property type="component" value="Unassembled WGS sequence"/>
</dbReference>
<evidence type="ECO:0000256" key="2">
    <source>
        <dbReference type="ARBA" id="ARBA00023002"/>
    </source>
</evidence>
<sequence>MRIDAPLAAPDRFFIGGQWVRPLGERMIDVIAPATEQCFVRVAAAEIADIDRAVAAAREAFDAGPWPRMHHVERAGYLEAFADALEQRLADLAFVWPYEAGIVHTLAQAFLADSSRMYRDYARMAEIFVFEERHLRKGGGGIGLLVHEPVGVVGAIIPWNGPVNLIATKIAPALLAGCTIVIKASPEAPCAPLIIAEVAAQIGLPPGVLNVVTADRAASGALVRNPDVDKIAFTGSSEAGKSIAAQMGARMGRYTMELGGKSAALVLDDYDLEKAASQLTHSVTRLSGQICTTLSRIIVPRHRHDMLVDALVDQFERVRVGDPFDPDVTMGPLATARHHARVSGYIERAMAAGQCIATGGGRPAGLDRGFYLQPTLFADVDNASEIAQDEIFGPVICVIAAQDEDDAIDMANRSRFGLSGAIFSNDADRVYALARRVRTGTVGQNSGSGDFSIAFGGVKESGIGREGGVEGLRAYLEPKTILLEGAPCRNRPS</sequence>
<evidence type="ECO:0000259" key="5">
    <source>
        <dbReference type="Pfam" id="PF00171"/>
    </source>
</evidence>
<evidence type="ECO:0000256" key="3">
    <source>
        <dbReference type="PROSITE-ProRule" id="PRU10007"/>
    </source>
</evidence>
<protein>
    <submittedName>
        <fullName evidence="6">Aldehyde dehydrogenase</fullName>
    </submittedName>
</protein>
<dbReference type="InterPro" id="IPR016162">
    <property type="entry name" value="Ald_DH_N"/>
</dbReference>
<name>A0A9X2HI35_9SPHN</name>
<feature type="domain" description="Aldehyde dehydrogenase" evidence="5">
    <location>
        <begin position="19"/>
        <end position="481"/>
    </location>
</feature>
<dbReference type="CDD" id="cd07139">
    <property type="entry name" value="ALDH_AldA-Rv0768"/>
    <property type="match status" value="1"/>
</dbReference>
<dbReference type="Pfam" id="PF00171">
    <property type="entry name" value="Aldedh"/>
    <property type="match status" value="1"/>
</dbReference>
<dbReference type="RefSeq" id="WP_254292137.1">
    <property type="nucleotide sequence ID" value="NZ_JAMLDX010000003.1"/>
</dbReference>
<dbReference type="InterPro" id="IPR016161">
    <property type="entry name" value="Ald_DH/histidinol_DH"/>
</dbReference>
<dbReference type="Gene3D" id="3.40.605.10">
    <property type="entry name" value="Aldehyde Dehydrogenase, Chain A, domain 1"/>
    <property type="match status" value="1"/>
</dbReference>
<comment type="caution">
    <text evidence="6">The sequence shown here is derived from an EMBL/GenBank/DDBJ whole genome shotgun (WGS) entry which is preliminary data.</text>
</comment>
<evidence type="ECO:0000256" key="4">
    <source>
        <dbReference type="RuleBase" id="RU003345"/>
    </source>
</evidence>
<dbReference type="FunFam" id="3.40.605.10:FF:000007">
    <property type="entry name" value="NAD/NADP-dependent betaine aldehyde dehydrogenase"/>
    <property type="match status" value="1"/>
</dbReference>
<evidence type="ECO:0000313" key="7">
    <source>
        <dbReference type="Proteomes" id="UP001139451"/>
    </source>
</evidence>
<comment type="similarity">
    <text evidence="1 4">Belongs to the aldehyde dehydrogenase family.</text>
</comment>
<keyword evidence="2 4" id="KW-0560">Oxidoreductase</keyword>
<dbReference type="PROSITE" id="PS00687">
    <property type="entry name" value="ALDEHYDE_DEHYDR_GLU"/>
    <property type="match status" value="1"/>
</dbReference>
<dbReference type="SUPFAM" id="SSF53720">
    <property type="entry name" value="ALDH-like"/>
    <property type="match status" value="1"/>
</dbReference>
<dbReference type="InterPro" id="IPR029510">
    <property type="entry name" value="Ald_DH_CS_GLU"/>
</dbReference>
<dbReference type="PANTHER" id="PTHR42804">
    <property type="entry name" value="ALDEHYDE DEHYDROGENASE"/>
    <property type="match status" value="1"/>
</dbReference>
<proteinExistence type="inferred from homology"/>
<dbReference type="AlphaFoldDB" id="A0A9X2HI35"/>
<dbReference type="Gene3D" id="3.40.309.10">
    <property type="entry name" value="Aldehyde Dehydrogenase, Chain A, domain 2"/>
    <property type="match status" value="1"/>
</dbReference>
<accession>A0A9X2HI35</accession>
<dbReference type="PANTHER" id="PTHR42804:SF1">
    <property type="entry name" value="ALDEHYDE DEHYDROGENASE-RELATED"/>
    <property type="match status" value="1"/>
</dbReference>
<reference evidence="6" key="1">
    <citation type="submission" date="2022-05" db="EMBL/GenBank/DDBJ databases">
        <title>Sphingomonas sp. strain MG17 Genome sequencing and assembly.</title>
        <authorList>
            <person name="Kim I."/>
        </authorList>
    </citation>
    <scope>NUCLEOTIDE SEQUENCE</scope>
    <source>
        <strain evidence="6">MG17</strain>
    </source>
</reference>
<dbReference type="InterPro" id="IPR016163">
    <property type="entry name" value="Ald_DH_C"/>
</dbReference>
<dbReference type="EMBL" id="JAMLDX010000003">
    <property type="protein sequence ID" value="MCP3730027.1"/>
    <property type="molecule type" value="Genomic_DNA"/>
</dbReference>
<dbReference type="InterPro" id="IPR015590">
    <property type="entry name" value="Aldehyde_DH_dom"/>
</dbReference>
<evidence type="ECO:0000313" key="6">
    <source>
        <dbReference type="EMBL" id="MCP3730027.1"/>
    </source>
</evidence>
<feature type="active site" evidence="3">
    <location>
        <position position="257"/>
    </location>
</feature>